<sequence length="469" mass="53987">MSSQDDENEHSGQELLQNPQLAEVRPLSNQEQPVQHVHASLAPTTPLPVHPENMPDNITATSSGRPFKQPCKPRTRGQASSDLNPKKFRDLMVQFRLDHWRARAKVVYIDGQIDMTALWSPQWAGVVSADEGMNLFDGFDRTWFIPFDSVTPLSLDKQNIADDLEKRRQELQDAYIRKIATDKQFASKLSILLEEEVQETCRDQWDTHFHNSNEAPTQWRDVRETYQLNTLVLMIARARLASGRELLSGYHQACVLEMGIDSRTTYQRVSVPTSVNLDGYLSRLNSWYPPEDKHSEHFINAFKQKFDFILEHGDESQKRMAQRWSGKLNNMKDAQDPRSERGLWCFKLRSVTIDAQHLRKKLDGPRSWKELDETTYQWFIDGVRQGKHPVFARKVHLHSLWPKINTIEEKIEAVRGGSELSSAQLDIVDELLARRTDEEREQAARYSEALKMAKLASLGVVRPSTSDNA</sequence>
<evidence type="ECO:0000313" key="3">
    <source>
        <dbReference type="EMBL" id="KAF5681100.1"/>
    </source>
</evidence>
<dbReference type="Proteomes" id="UP000567885">
    <property type="component" value="Unassembled WGS sequence"/>
</dbReference>
<dbReference type="AlphaFoldDB" id="A0A8H5TZ99"/>
<evidence type="ECO:0000256" key="1">
    <source>
        <dbReference type="SAM" id="Coils"/>
    </source>
</evidence>
<keyword evidence="1" id="KW-0175">Coiled coil</keyword>
<name>A0A8H5TZ99_FUSHE</name>
<dbReference type="EMBL" id="JAAGWQ010000002">
    <property type="protein sequence ID" value="KAF5681100.1"/>
    <property type="molecule type" value="Genomic_DNA"/>
</dbReference>
<comment type="caution">
    <text evidence="3">The sequence shown here is derived from an EMBL/GenBank/DDBJ whole genome shotgun (WGS) entry which is preliminary data.</text>
</comment>
<feature type="coiled-coil region" evidence="1">
    <location>
        <begin position="154"/>
        <end position="181"/>
    </location>
</feature>
<keyword evidence="4" id="KW-1185">Reference proteome</keyword>
<protein>
    <submittedName>
        <fullName evidence="3">Uncharacterized protein</fullName>
    </submittedName>
</protein>
<organism evidence="3 4">
    <name type="scientific">Fusarium heterosporum</name>
    <dbReference type="NCBI Taxonomy" id="42747"/>
    <lineage>
        <taxon>Eukaryota</taxon>
        <taxon>Fungi</taxon>
        <taxon>Dikarya</taxon>
        <taxon>Ascomycota</taxon>
        <taxon>Pezizomycotina</taxon>
        <taxon>Sordariomycetes</taxon>
        <taxon>Hypocreomycetidae</taxon>
        <taxon>Hypocreales</taxon>
        <taxon>Nectriaceae</taxon>
        <taxon>Fusarium</taxon>
        <taxon>Fusarium heterosporum species complex</taxon>
    </lineage>
</organism>
<gene>
    <name evidence="3" type="ORF">FHETE_131</name>
</gene>
<dbReference type="OrthoDB" id="5028020at2759"/>
<feature type="region of interest" description="Disordered" evidence="2">
    <location>
        <begin position="1"/>
        <end position="83"/>
    </location>
</feature>
<accession>A0A8H5TZ99</accession>
<evidence type="ECO:0000256" key="2">
    <source>
        <dbReference type="SAM" id="MobiDB-lite"/>
    </source>
</evidence>
<reference evidence="3 4" key="1">
    <citation type="submission" date="2020-05" db="EMBL/GenBank/DDBJ databases">
        <title>Identification and distribution of gene clusters putatively required for synthesis of sphingolipid metabolism inhibitors in phylogenetically diverse species of the filamentous fungus Fusarium.</title>
        <authorList>
            <person name="Kim H.-S."/>
            <person name="Busman M."/>
            <person name="Brown D.W."/>
            <person name="Divon H."/>
            <person name="Uhlig S."/>
            <person name="Proctor R.H."/>
        </authorList>
    </citation>
    <scope>NUCLEOTIDE SEQUENCE [LARGE SCALE GENOMIC DNA]</scope>
    <source>
        <strain evidence="3 4">NRRL 20693</strain>
    </source>
</reference>
<evidence type="ECO:0000313" key="4">
    <source>
        <dbReference type="Proteomes" id="UP000567885"/>
    </source>
</evidence>
<proteinExistence type="predicted"/>